<sequence length="323" mass="34984">MLKTGDKLGAFIVPTGIGASIGGFAGDASCYAREFSKKAKLIVNPNVVNAGVFSGINENMFYVEGFTLDEFFKGNLCLKPSHNNKIGIIFDKSIPQEVLNIHLNTVGAVQTVYGVDVTGYEVTDENVGVEFFINEHGISTGAVKNPETMYRAAEKLINRGAEAIVIVCLFDDPEEENLDYANGSGVDPVGGVEGIISHCISQKFKIPCAHSPAFTDYSISTELVNPKSASEYITPTFLPCVLLGLNNAPKIAFSDGISINELDFLVMPHNALGSTPVFEALKRNIKIYAIKENSTLLDVTNEKLFKSDKIIELPSYAECLNLL</sequence>
<accession>A0A9D1FXA8</accession>
<dbReference type="AlphaFoldDB" id="A0A9D1FXA8"/>
<dbReference type="PANTHER" id="PTHR36891:SF1">
    <property type="entry name" value="OS01G0127400 PROTEIN"/>
    <property type="match status" value="1"/>
</dbReference>
<dbReference type="EMBL" id="DVJO01000186">
    <property type="protein sequence ID" value="HIS83670.1"/>
    <property type="molecule type" value="Genomic_DNA"/>
</dbReference>
<reference evidence="1" key="1">
    <citation type="submission" date="2020-10" db="EMBL/GenBank/DDBJ databases">
        <authorList>
            <person name="Gilroy R."/>
        </authorList>
    </citation>
    <scope>NUCLEOTIDE SEQUENCE</scope>
    <source>
        <strain evidence="1">CHK152-2994</strain>
    </source>
</reference>
<name>A0A9D1FXA8_9BACT</name>
<organism evidence="1 2">
    <name type="scientific">Candidatus Scatenecus faecavium</name>
    <dbReference type="NCBI Taxonomy" id="2840915"/>
    <lineage>
        <taxon>Bacteria</taxon>
        <taxon>Candidatus Scatenecus</taxon>
    </lineage>
</organism>
<evidence type="ECO:0000313" key="1">
    <source>
        <dbReference type="EMBL" id="HIS83670.1"/>
    </source>
</evidence>
<reference evidence="1" key="2">
    <citation type="journal article" date="2021" name="PeerJ">
        <title>Extensive microbial diversity within the chicken gut microbiome revealed by metagenomics and culture.</title>
        <authorList>
            <person name="Gilroy R."/>
            <person name="Ravi A."/>
            <person name="Getino M."/>
            <person name="Pursley I."/>
            <person name="Horton D.L."/>
            <person name="Alikhan N.F."/>
            <person name="Baker D."/>
            <person name="Gharbi K."/>
            <person name="Hall N."/>
            <person name="Watson M."/>
            <person name="Adriaenssens E.M."/>
            <person name="Foster-Nyarko E."/>
            <person name="Jarju S."/>
            <person name="Secka A."/>
            <person name="Antonio M."/>
            <person name="Oren A."/>
            <person name="Chaudhuri R.R."/>
            <person name="La Ragione R."/>
            <person name="Hildebrand F."/>
            <person name="Pallen M.J."/>
        </authorList>
    </citation>
    <scope>NUCLEOTIDE SEQUENCE</scope>
    <source>
        <strain evidence="1">CHK152-2994</strain>
    </source>
</reference>
<protein>
    <submittedName>
        <fullName evidence="1">DUF3326 domain-containing protein</fullName>
    </submittedName>
</protein>
<dbReference type="Proteomes" id="UP000824139">
    <property type="component" value="Unassembled WGS sequence"/>
</dbReference>
<dbReference type="Pfam" id="PF11805">
    <property type="entry name" value="DUF3326"/>
    <property type="match status" value="1"/>
</dbReference>
<dbReference type="PANTHER" id="PTHR36891">
    <property type="entry name" value="OS01G0127400 PROTEIN"/>
    <property type="match status" value="1"/>
</dbReference>
<evidence type="ECO:0000313" key="2">
    <source>
        <dbReference type="Proteomes" id="UP000824139"/>
    </source>
</evidence>
<proteinExistence type="predicted"/>
<gene>
    <name evidence="1" type="ORF">IAD41_08725</name>
</gene>
<comment type="caution">
    <text evidence="1">The sequence shown here is derived from an EMBL/GenBank/DDBJ whole genome shotgun (WGS) entry which is preliminary data.</text>
</comment>
<dbReference type="InterPro" id="IPR021763">
    <property type="entry name" value="DUF3326"/>
</dbReference>